<dbReference type="PANTHER" id="PTHR40691:SF1">
    <property type="entry name" value="EXPORTED PROTEIN"/>
    <property type="match status" value="1"/>
</dbReference>
<dbReference type="PANTHER" id="PTHR40691">
    <property type="entry name" value="(NA+)-NQR MATURATION NQRM"/>
    <property type="match status" value="1"/>
</dbReference>
<gene>
    <name evidence="1" type="ORF">C2869_16970</name>
</gene>
<accession>A0A2S0VV20</accession>
<reference evidence="1 2" key="1">
    <citation type="submission" date="2018-01" db="EMBL/GenBank/DDBJ databases">
        <title>Genome sequence of a Cantenovulum-like bacteria.</title>
        <authorList>
            <person name="Tan W.R."/>
            <person name="Lau N.-S."/>
            <person name="Go F."/>
            <person name="Amirul A.-A.A."/>
        </authorList>
    </citation>
    <scope>NUCLEOTIDE SEQUENCE [LARGE SCALE GENOMIC DNA]</scope>
    <source>
        <strain evidence="1 2">CCB-QB4</strain>
    </source>
</reference>
<dbReference type="EMBL" id="CP026604">
    <property type="protein sequence ID" value="AWB68012.1"/>
    <property type="molecule type" value="Genomic_DNA"/>
</dbReference>
<protein>
    <submittedName>
        <fullName evidence="1">Na(+)-translocating NADH-quinone reductase subunit E</fullName>
    </submittedName>
</protein>
<evidence type="ECO:0000313" key="2">
    <source>
        <dbReference type="Proteomes" id="UP000244441"/>
    </source>
</evidence>
<dbReference type="InterPro" id="IPR007495">
    <property type="entry name" value="NqrM"/>
</dbReference>
<dbReference type="Proteomes" id="UP000244441">
    <property type="component" value="Chromosome"/>
</dbReference>
<keyword evidence="2" id="KW-1185">Reference proteome</keyword>
<evidence type="ECO:0000313" key="1">
    <source>
        <dbReference type="EMBL" id="AWB68012.1"/>
    </source>
</evidence>
<proteinExistence type="predicted"/>
<name>A0A2S0VV20_9ALTE</name>
<organism evidence="1 2">
    <name type="scientific">Saccharobesus litoralis</name>
    <dbReference type="NCBI Taxonomy" id="2172099"/>
    <lineage>
        <taxon>Bacteria</taxon>
        <taxon>Pseudomonadati</taxon>
        <taxon>Pseudomonadota</taxon>
        <taxon>Gammaproteobacteria</taxon>
        <taxon>Alteromonadales</taxon>
        <taxon>Alteromonadaceae</taxon>
        <taxon>Saccharobesus</taxon>
    </lineage>
</organism>
<dbReference type="KEGG" id="cate:C2869_16970"/>
<sequence>MTIFLLVFAMFLLVVLAMAVGYIFQKKTISGSCGGLGSLGIDKACDCDDPCDNRKAKMAAEEKAAKEKAWQDNRII</sequence>
<dbReference type="Pfam" id="PF04400">
    <property type="entry name" value="NqrM"/>
    <property type="match status" value="1"/>
</dbReference>
<dbReference type="RefSeq" id="WP_108604077.1">
    <property type="nucleotide sequence ID" value="NZ_CP026604.1"/>
</dbReference>
<dbReference type="AlphaFoldDB" id="A0A2S0VV20"/>